<sequence>MGVADGVLNIPVPQVVLYCARVLPILGQFVTAGMAQHVRMNRKWQICLPARPGKYLANSICRKGRFTLATKDKAKPGIITLQPA</sequence>
<accession>A0A1J5SQ18</accession>
<name>A0A1J5SQ18_9ZZZZ</name>
<dbReference type="AlphaFoldDB" id="A0A1J5SQ18"/>
<proteinExistence type="predicted"/>
<evidence type="ECO:0000256" key="1">
    <source>
        <dbReference type="SAM" id="Phobius"/>
    </source>
</evidence>
<keyword evidence="1" id="KW-0472">Membrane</keyword>
<protein>
    <submittedName>
        <fullName evidence="2">Uncharacterized protein</fullName>
    </submittedName>
</protein>
<reference evidence="2" key="1">
    <citation type="submission" date="2016-10" db="EMBL/GenBank/DDBJ databases">
        <title>Sequence of Gallionella enrichment culture.</title>
        <authorList>
            <person name="Poehlein A."/>
            <person name="Muehling M."/>
            <person name="Daniel R."/>
        </authorList>
    </citation>
    <scope>NUCLEOTIDE SEQUENCE</scope>
</reference>
<comment type="caution">
    <text evidence="2">The sequence shown here is derived from an EMBL/GenBank/DDBJ whole genome shotgun (WGS) entry which is preliminary data.</text>
</comment>
<evidence type="ECO:0000313" key="2">
    <source>
        <dbReference type="EMBL" id="OIR06112.1"/>
    </source>
</evidence>
<feature type="transmembrane region" description="Helical" evidence="1">
    <location>
        <begin position="15"/>
        <end position="35"/>
    </location>
</feature>
<keyword evidence="1" id="KW-1133">Transmembrane helix</keyword>
<keyword evidence="1" id="KW-0812">Transmembrane</keyword>
<dbReference type="EMBL" id="MLJW01000046">
    <property type="protein sequence ID" value="OIR06112.1"/>
    <property type="molecule type" value="Genomic_DNA"/>
</dbReference>
<gene>
    <name evidence="2" type="ORF">GALL_119090</name>
</gene>
<organism evidence="2">
    <name type="scientific">mine drainage metagenome</name>
    <dbReference type="NCBI Taxonomy" id="410659"/>
    <lineage>
        <taxon>unclassified sequences</taxon>
        <taxon>metagenomes</taxon>
        <taxon>ecological metagenomes</taxon>
    </lineage>
</organism>